<dbReference type="SUPFAM" id="SSF56176">
    <property type="entry name" value="FAD-binding/transporter-associated domain-like"/>
    <property type="match status" value="1"/>
</dbReference>
<keyword evidence="1" id="KW-0285">Flavoprotein</keyword>
<evidence type="ECO:0000256" key="1">
    <source>
        <dbReference type="ARBA" id="ARBA00022630"/>
    </source>
</evidence>
<dbReference type="InterPro" id="IPR016166">
    <property type="entry name" value="FAD-bd_PCMH"/>
</dbReference>
<dbReference type="PANTHER" id="PTHR42659">
    <property type="entry name" value="XANTHINE DEHYDROGENASE SUBUNIT C-RELATED"/>
    <property type="match status" value="1"/>
</dbReference>
<keyword evidence="3" id="KW-0560">Oxidoreductase</keyword>
<dbReference type="STRING" id="1526658.BHK69_03495"/>
<dbReference type="InterPro" id="IPR036683">
    <property type="entry name" value="CO_DH_flav_C_dom_sf"/>
</dbReference>
<dbReference type="Proteomes" id="UP000094969">
    <property type="component" value="Chromosome"/>
</dbReference>
<dbReference type="GO" id="GO:0016491">
    <property type="term" value="F:oxidoreductase activity"/>
    <property type="evidence" value="ECO:0007669"/>
    <property type="project" value="UniProtKB-KW"/>
</dbReference>
<name>A0A1D7TX27_9HYPH</name>
<dbReference type="InterPro" id="IPR036318">
    <property type="entry name" value="FAD-bd_PCMH-like_sf"/>
</dbReference>
<dbReference type="GO" id="GO:0071949">
    <property type="term" value="F:FAD binding"/>
    <property type="evidence" value="ECO:0007669"/>
    <property type="project" value="InterPro"/>
</dbReference>
<evidence type="ECO:0000256" key="3">
    <source>
        <dbReference type="ARBA" id="ARBA00023002"/>
    </source>
</evidence>
<dbReference type="Gene3D" id="3.30.465.10">
    <property type="match status" value="1"/>
</dbReference>
<evidence type="ECO:0000313" key="6">
    <source>
        <dbReference type="Proteomes" id="UP000094969"/>
    </source>
</evidence>
<dbReference type="SMART" id="SM01092">
    <property type="entry name" value="CO_deh_flav_C"/>
    <property type="match status" value="1"/>
</dbReference>
<dbReference type="InterPro" id="IPR016169">
    <property type="entry name" value="FAD-bd_PCMH_sub2"/>
</dbReference>
<dbReference type="PROSITE" id="PS51387">
    <property type="entry name" value="FAD_PCMH"/>
    <property type="match status" value="1"/>
</dbReference>
<protein>
    <submittedName>
        <fullName evidence="5">Oxidoreductase</fullName>
    </submittedName>
</protein>
<organism evidence="5 6">
    <name type="scientific">Bosea vaviloviae</name>
    <dbReference type="NCBI Taxonomy" id="1526658"/>
    <lineage>
        <taxon>Bacteria</taxon>
        <taxon>Pseudomonadati</taxon>
        <taxon>Pseudomonadota</taxon>
        <taxon>Alphaproteobacteria</taxon>
        <taxon>Hyphomicrobiales</taxon>
        <taxon>Boseaceae</taxon>
        <taxon>Bosea</taxon>
    </lineage>
</organism>
<evidence type="ECO:0000256" key="2">
    <source>
        <dbReference type="ARBA" id="ARBA00022827"/>
    </source>
</evidence>
<dbReference type="RefSeq" id="WP_069688895.1">
    <property type="nucleotide sequence ID" value="NZ_CP017147.1"/>
</dbReference>
<dbReference type="KEGG" id="bvv:BHK69_03495"/>
<dbReference type="EMBL" id="CP017147">
    <property type="protein sequence ID" value="AOO79673.1"/>
    <property type="molecule type" value="Genomic_DNA"/>
</dbReference>
<feature type="domain" description="FAD-binding PCMH-type" evidence="4">
    <location>
        <begin position="1"/>
        <end position="166"/>
    </location>
</feature>
<dbReference type="SUPFAM" id="SSF55447">
    <property type="entry name" value="CO dehydrogenase flavoprotein C-terminal domain-like"/>
    <property type="match status" value="1"/>
</dbReference>
<dbReference type="Gene3D" id="3.30.390.50">
    <property type="entry name" value="CO dehydrogenase flavoprotein, C-terminal domain"/>
    <property type="match status" value="1"/>
</dbReference>
<accession>A0A1D7TX27</accession>
<dbReference type="InterPro" id="IPR051312">
    <property type="entry name" value="Diverse_Substr_Oxidored"/>
</dbReference>
<dbReference type="InterPro" id="IPR002346">
    <property type="entry name" value="Mopterin_DH_FAD-bd"/>
</dbReference>
<dbReference type="OrthoDB" id="9814706at2"/>
<reference evidence="5 6" key="1">
    <citation type="journal article" date="2015" name="Antonie Van Leeuwenhoek">
        <title>Bosea vaviloviae sp. nov., a new species of slow-growing rhizobia isolated from nodules of the relict species Vavilovia formosa (Stev.) Fed.</title>
        <authorList>
            <person name="Safronova V.I."/>
            <person name="Kuznetsova I.G."/>
            <person name="Sazanova A.L."/>
            <person name="Kimeklis A.K."/>
            <person name="Belimov A.A."/>
            <person name="Andronov E.E."/>
            <person name="Pinaev A.G."/>
            <person name="Chizhevskaya E.P."/>
            <person name="Pukhaev A.R."/>
            <person name="Popov K.P."/>
            <person name="Willems A."/>
            <person name="Tikhonovich I.A."/>
        </authorList>
    </citation>
    <scope>NUCLEOTIDE SEQUENCE [LARGE SCALE GENOMIC DNA]</scope>
    <source>
        <strain evidence="5 6">Vaf18</strain>
    </source>
</reference>
<keyword evidence="2" id="KW-0274">FAD</keyword>
<keyword evidence="6" id="KW-1185">Reference proteome</keyword>
<gene>
    <name evidence="5" type="ORF">BHK69_03495</name>
</gene>
<dbReference type="Pfam" id="PF03450">
    <property type="entry name" value="CO_deh_flav_C"/>
    <property type="match status" value="1"/>
</dbReference>
<evidence type="ECO:0000259" key="4">
    <source>
        <dbReference type="PROSITE" id="PS51387"/>
    </source>
</evidence>
<evidence type="ECO:0000313" key="5">
    <source>
        <dbReference type="EMBL" id="AOO79673.1"/>
    </source>
</evidence>
<dbReference type="PANTHER" id="PTHR42659:SF2">
    <property type="entry name" value="XANTHINE DEHYDROGENASE SUBUNIT C-RELATED"/>
    <property type="match status" value="1"/>
</dbReference>
<dbReference type="AlphaFoldDB" id="A0A1D7TX27"/>
<dbReference type="InterPro" id="IPR005107">
    <property type="entry name" value="CO_DH_flav_C"/>
</dbReference>
<proteinExistence type="predicted"/>
<dbReference type="Pfam" id="PF00941">
    <property type="entry name" value="FAD_binding_5"/>
    <property type="match status" value="1"/>
</dbReference>
<sequence length="279" mass="29005">MLGVRSCATMAEAAGILSGDRHAVLIGGGTLVMRDVNEGRLTEGTLVRITDPAFQQVNAGGSRIELGAGVTMAQLLASRELAFLHGPARAIGGPAIRNMATVGGNLFAACPYGDFTVALLALDAQVVLQAGYGTGRGVPLDEFLAGRDRGTTSGLVTGVQFARPANPGEFHFRKISRVKPKGISVLSIAAYLPSQAGRVTQARVAYGAMAPTPIRARGVERVLEGKALNGMALDAAAIQAAKQAALEGCQPATDAIASEWYRREVLPIHLGRLLAGEPR</sequence>